<reference evidence="13 14" key="1">
    <citation type="submission" date="2017-09" db="EMBL/GenBank/DDBJ databases">
        <title>Sphingomonas ginsenosidimutans KACC 14949, whole genome shotgun sequence.</title>
        <authorList>
            <person name="Feng G."/>
            <person name="Zhu H."/>
        </authorList>
    </citation>
    <scope>NUCLEOTIDE SEQUENCE [LARGE SCALE GENOMIC DNA]</scope>
    <source>
        <strain evidence="13 14">KACC 14949</strain>
    </source>
</reference>
<dbReference type="PROSITE" id="PS52016">
    <property type="entry name" value="TONB_DEPENDENT_REC_3"/>
    <property type="match status" value="1"/>
</dbReference>
<dbReference type="GO" id="GO:0015344">
    <property type="term" value="F:siderophore uptake transmembrane transporter activity"/>
    <property type="evidence" value="ECO:0007669"/>
    <property type="project" value="TreeGrafter"/>
</dbReference>
<dbReference type="Proteomes" id="UP000218784">
    <property type="component" value="Unassembled WGS sequence"/>
</dbReference>
<dbReference type="SUPFAM" id="SSF56935">
    <property type="entry name" value="Porins"/>
    <property type="match status" value="1"/>
</dbReference>
<keyword evidence="5 9" id="KW-0798">TonB box</keyword>
<dbReference type="GO" id="GO:0009279">
    <property type="term" value="C:cell outer membrane"/>
    <property type="evidence" value="ECO:0007669"/>
    <property type="project" value="UniProtKB-SubCell"/>
</dbReference>
<keyword evidence="3 8" id="KW-1134">Transmembrane beta strand</keyword>
<dbReference type="Pfam" id="PF00593">
    <property type="entry name" value="TonB_dep_Rec_b-barrel"/>
    <property type="match status" value="1"/>
</dbReference>
<keyword evidence="7 8" id="KW-0998">Cell outer membrane</keyword>
<keyword evidence="6 8" id="KW-0472">Membrane</keyword>
<dbReference type="PANTHER" id="PTHR30069:SF40">
    <property type="entry name" value="TONB-DEPENDENT RECEPTOR NMB0964-RELATED"/>
    <property type="match status" value="1"/>
</dbReference>
<keyword evidence="13" id="KW-0675">Receptor</keyword>
<dbReference type="RefSeq" id="WP_096613965.1">
    <property type="nucleotide sequence ID" value="NZ_NWVD01000012.1"/>
</dbReference>
<organism evidence="13 14">
    <name type="scientific">Sphingomonas ginsenosidimutans</name>
    <dbReference type="NCBI Taxonomy" id="862134"/>
    <lineage>
        <taxon>Bacteria</taxon>
        <taxon>Pseudomonadati</taxon>
        <taxon>Pseudomonadota</taxon>
        <taxon>Alphaproteobacteria</taxon>
        <taxon>Sphingomonadales</taxon>
        <taxon>Sphingomonadaceae</taxon>
        <taxon>Sphingomonas</taxon>
    </lineage>
</organism>
<evidence type="ECO:0000256" key="3">
    <source>
        <dbReference type="ARBA" id="ARBA00022452"/>
    </source>
</evidence>
<dbReference type="InterPro" id="IPR037066">
    <property type="entry name" value="Plug_dom_sf"/>
</dbReference>
<evidence type="ECO:0000256" key="2">
    <source>
        <dbReference type="ARBA" id="ARBA00022448"/>
    </source>
</evidence>
<evidence type="ECO:0000313" key="13">
    <source>
        <dbReference type="EMBL" id="PCG07725.1"/>
    </source>
</evidence>
<keyword evidence="10" id="KW-0732">Signal</keyword>
<sequence length="676" mass="72549">MRFFLFTGAAFAALAPACVDAQQARSTDPAASTRPVTPVDTSRDIIVTASPIGHERDDTPAIVAKVDAEDILRSGGASIADALSHVPGISATGFATGASRPIIRGMDATRVRILEDGTSSSDVSDIGPDHGIPIDPLAARSIEVVRGAGTLRYGSQAIGGVVNILNNRVPTTLSDKPLSAEFDGTYGTVSDLYQGAALVDANVGNVALHADGFGRHAGDYDTPLGVQQNSFFRGYGGALGGSYFFGNDNDSHVGAAITQYNAKYGIPSDTTFIDMRQTKVMTRSSFALGTGLLQRLNLDGSYADYTHDEKEPDGTIDTTFRNKEYNARAELLLNRIGFVDNSALGFEYQHRDFSAIGEDSSYLFPATQESFAGYLFTDTQLADRLHLEASGRVEHVRLTGTPRAGTFVTPEYTPLSGAIGALYEVSPAIKIGATFSSTGRAPALTELFARGGHDGPNTFETGDPNLKIERANSLEGTLRVRSGGFRFDGSVYSSWFRNYIYGDLTGRVCDDDGTCAIGGDGDLRELNYRQQGAHFRGFEAEASYDLVRTEHGVYRFNLLGDYTRATLDDGSNVPRIPPYRVGGGLNWQGDRLDAGFNLIYAGRQDKYGAFDTPTPSYVALDGQLALRPFAAHPNVELALVGQNLTNDVQRLATALNKDEVVMPGRRLMATLKIGLN</sequence>
<comment type="caution">
    <text evidence="13">The sequence shown here is derived from an EMBL/GenBank/DDBJ whole genome shotgun (WGS) entry which is preliminary data.</text>
</comment>
<dbReference type="Gene3D" id="2.170.130.10">
    <property type="entry name" value="TonB-dependent receptor, plug domain"/>
    <property type="match status" value="1"/>
</dbReference>
<keyword evidence="4 8" id="KW-0812">Transmembrane</keyword>
<dbReference type="InterPro" id="IPR039426">
    <property type="entry name" value="TonB-dep_rcpt-like"/>
</dbReference>
<keyword evidence="2 8" id="KW-0813">Transport</keyword>
<keyword evidence="14" id="KW-1185">Reference proteome</keyword>
<evidence type="ECO:0000256" key="10">
    <source>
        <dbReference type="SAM" id="SignalP"/>
    </source>
</evidence>
<comment type="similarity">
    <text evidence="8 9">Belongs to the TonB-dependent receptor family.</text>
</comment>
<proteinExistence type="inferred from homology"/>
<dbReference type="Pfam" id="PF07715">
    <property type="entry name" value="Plug"/>
    <property type="match status" value="1"/>
</dbReference>
<dbReference type="GO" id="GO:0044718">
    <property type="term" value="P:siderophore transmembrane transport"/>
    <property type="evidence" value="ECO:0007669"/>
    <property type="project" value="TreeGrafter"/>
</dbReference>
<evidence type="ECO:0000256" key="5">
    <source>
        <dbReference type="ARBA" id="ARBA00023077"/>
    </source>
</evidence>
<feature type="chain" id="PRO_5013172838" evidence="10">
    <location>
        <begin position="22"/>
        <end position="676"/>
    </location>
</feature>
<dbReference type="InterPro" id="IPR036942">
    <property type="entry name" value="Beta-barrel_TonB_sf"/>
</dbReference>
<evidence type="ECO:0000256" key="4">
    <source>
        <dbReference type="ARBA" id="ARBA00022692"/>
    </source>
</evidence>
<dbReference type="InterPro" id="IPR012910">
    <property type="entry name" value="Plug_dom"/>
</dbReference>
<evidence type="ECO:0000256" key="1">
    <source>
        <dbReference type="ARBA" id="ARBA00004571"/>
    </source>
</evidence>
<evidence type="ECO:0000256" key="6">
    <source>
        <dbReference type="ARBA" id="ARBA00023136"/>
    </source>
</evidence>
<gene>
    <name evidence="13" type="ORF">COA17_16750</name>
</gene>
<evidence type="ECO:0000313" key="14">
    <source>
        <dbReference type="Proteomes" id="UP000218784"/>
    </source>
</evidence>
<feature type="domain" description="TonB-dependent receptor plug" evidence="12">
    <location>
        <begin position="57"/>
        <end position="161"/>
    </location>
</feature>
<evidence type="ECO:0000256" key="8">
    <source>
        <dbReference type="PROSITE-ProRule" id="PRU01360"/>
    </source>
</evidence>
<evidence type="ECO:0000256" key="7">
    <source>
        <dbReference type="ARBA" id="ARBA00023237"/>
    </source>
</evidence>
<dbReference type="Gene3D" id="2.40.170.20">
    <property type="entry name" value="TonB-dependent receptor, beta-barrel domain"/>
    <property type="match status" value="1"/>
</dbReference>
<feature type="signal peptide" evidence="10">
    <location>
        <begin position="1"/>
        <end position="21"/>
    </location>
</feature>
<dbReference type="PANTHER" id="PTHR30069">
    <property type="entry name" value="TONB-DEPENDENT OUTER MEMBRANE RECEPTOR"/>
    <property type="match status" value="1"/>
</dbReference>
<dbReference type="InterPro" id="IPR000531">
    <property type="entry name" value="Beta-barrel_TonB"/>
</dbReference>
<feature type="domain" description="TonB-dependent receptor-like beta-barrel" evidence="11">
    <location>
        <begin position="211"/>
        <end position="644"/>
    </location>
</feature>
<name>A0A2A4HVM1_9SPHN</name>
<dbReference type="AlphaFoldDB" id="A0A2A4HVM1"/>
<evidence type="ECO:0000259" key="11">
    <source>
        <dbReference type="Pfam" id="PF00593"/>
    </source>
</evidence>
<accession>A0A2A4HVM1</accession>
<dbReference type="EMBL" id="NWVD01000012">
    <property type="protein sequence ID" value="PCG07725.1"/>
    <property type="molecule type" value="Genomic_DNA"/>
</dbReference>
<evidence type="ECO:0000259" key="12">
    <source>
        <dbReference type="Pfam" id="PF07715"/>
    </source>
</evidence>
<evidence type="ECO:0000256" key="9">
    <source>
        <dbReference type="RuleBase" id="RU003357"/>
    </source>
</evidence>
<comment type="subcellular location">
    <subcellularLocation>
        <location evidence="1 8">Cell outer membrane</location>
        <topology evidence="1 8">Multi-pass membrane protein</topology>
    </subcellularLocation>
</comment>
<protein>
    <submittedName>
        <fullName evidence="13">TonB-dependent receptor</fullName>
    </submittedName>
</protein>